<reference evidence="4 5" key="1">
    <citation type="submission" date="2016-07" db="EMBL/GenBank/DDBJ databases">
        <title>Pervasive Adenine N6-methylation of Active Genes in Fungi.</title>
        <authorList>
            <consortium name="DOE Joint Genome Institute"/>
            <person name="Mondo S.J."/>
            <person name="Dannebaum R.O."/>
            <person name="Kuo R.C."/>
            <person name="Labutti K."/>
            <person name="Haridas S."/>
            <person name="Kuo A."/>
            <person name="Salamov A."/>
            <person name="Ahrendt S.R."/>
            <person name="Lipzen A."/>
            <person name="Sullivan W."/>
            <person name="Andreopoulos W.B."/>
            <person name="Clum A."/>
            <person name="Lindquist E."/>
            <person name="Daum C."/>
            <person name="Ramamoorthy G.K."/>
            <person name="Gryganskyi A."/>
            <person name="Culley D."/>
            <person name="Magnuson J.K."/>
            <person name="James T.Y."/>
            <person name="O'Malley M.A."/>
            <person name="Stajich J.E."/>
            <person name="Spatafora J.W."/>
            <person name="Visel A."/>
            <person name="Grigoriev I.V."/>
        </authorList>
    </citation>
    <scope>NUCLEOTIDE SEQUENCE [LARGE SCALE GENOMIC DNA]</scope>
    <source>
        <strain evidence="4 5">CBS 115471</strain>
    </source>
</reference>
<dbReference type="Pfam" id="PF13523">
    <property type="entry name" value="Acetyltransf_8"/>
    <property type="match status" value="1"/>
</dbReference>
<dbReference type="GO" id="GO:0016410">
    <property type="term" value="F:N-acyltransferase activity"/>
    <property type="evidence" value="ECO:0007669"/>
    <property type="project" value="TreeGrafter"/>
</dbReference>
<name>A0A1Y1ZE48_9PLEO</name>
<feature type="domain" description="Acyltransferase MbtK/IucB-like conserved" evidence="3">
    <location>
        <begin position="378"/>
        <end position="427"/>
    </location>
</feature>
<dbReference type="SUPFAM" id="SSF55729">
    <property type="entry name" value="Acyl-CoA N-acyltransferases (Nat)"/>
    <property type="match status" value="1"/>
</dbReference>
<evidence type="ECO:0000313" key="5">
    <source>
        <dbReference type="Proteomes" id="UP000193144"/>
    </source>
</evidence>
<evidence type="ECO:0000256" key="2">
    <source>
        <dbReference type="SAM" id="MobiDB-lite"/>
    </source>
</evidence>
<dbReference type="PANTHER" id="PTHR31438">
    <property type="entry name" value="LYSINE N-ACYLTRANSFERASE C17G9.06C-RELATED"/>
    <property type="match status" value="1"/>
</dbReference>
<dbReference type="InterPro" id="IPR016181">
    <property type="entry name" value="Acyl_CoA_acyltransferase"/>
</dbReference>
<dbReference type="PANTHER" id="PTHR31438:SF1">
    <property type="entry name" value="LYSINE N-ACYLTRANSFERASE C17G9.06C-RELATED"/>
    <property type="match status" value="1"/>
</dbReference>
<feature type="region of interest" description="Disordered" evidence="2">
    <location>
        <begin position="342"/>
        <end position="368"/>
    </location>
</feature>
<dbReference type="InterPro" id="IPR019432">
    <property type="entry name" value="Acyltransferase_MbtK/IucB-like"/>
</dbReference>
<keyword evidence="5" id="KW-1185">Reference proteome</keyword>
<feature type="region of interest" description="Disordered" evidence="2">
    <location>
        <begin position="41"/>
        <end position="86"/>
    </location>
</feature>
<dbReference type="OrthoDB" id="448427at2759"/>
<evidence type="ECO:0000256" key="1">
    <source>
        <dbReference type="ARBA" id="ARBA00009893"/>
    </source>
</evidence>
<gene>
    <name evidence="4" type="ORF">BCR34DRAFT_569835</name>
</gene>
<evidence type="ECO:0000259" key="3">
    <source>
        <dbReference type="SMART" id="SM01006"/>
    </source>
</evidence>
<comment type="caution">
    <text evidence="4">The sequence shown here is derived from an EMBL/GenBank/DDBJ whole genome shotgun (WGS) entry which is preliminary data.</text>
</comment>
<protein>
    <submittedName>
        <fullName evidence="4">Aerobactin siderophore biosynthesis protein iucB</fullName>
    </submittedName>
</protein>
<dbReference type="EMBL" id="MCFA01000099">
    <property type="protein sequence ID" value="ORY08550.1"/>
    <property type="molecule type" value="Genomic_DNA"/>
</dbReference>
<sequence length="549" mass="61912">MAPTLVHLPNGQNLTVTPVFGGLFFKSNDLTNHHSPFPAGWTIVLNSEDEPDPEHAPEPPRPDSDETPSSSASEEPLRSPRKHVLHRYKRPTLHNDHLYISSISNPSSSDFKPASSPTRQIAMMLWATLWWYFHQPEPVLLITNAASRTTPDAGKPEGEWRISINREGIFKGKVVLPKLERMGLVSSEESNVGIVQDENSAEGWTRMFVSRRSFWQLDPRIYLFTLSPMSQSPFPSGSPYASRPGSPSGERGAQSQAQKDIQLEQVSQGLWSPTAPGPFHSTSHLPTYYPPPPPQYIISNHVRHPIRPKPPRQGEIFYTRFIPSVGQYLSFRVASISSRPLRHRGPVSTSASGPAITPPHRSSTMPASDSAIPTIAALNLNAGGLSDSEYLHKWMNDPRISYFWGESGPLSHQEAFLKRQLQSRHSFPVIGCWDGKPFGYFELYWVKEDGVGKYIPGVGDYDRGFHCLVGEQEYRGEKRVRIWLSALVHYCWLADNRTESVVLEPRVDNERLAQYCMDAGFYKEREISFPHKQANLMKIRRDAWEGPAL</sequence>
<dbReference type="Proteomes" id="UP000193144">
    <property type="component" value="Unassembled WGS sequence"/>
</dbReference>
<dbReference type="GO" id="GO:0019290">
    <property type="term" value="P:siderophore biosynthetic process"/>
    <property type="evidence" value="ECO:0007669"/>
    <property type="project" value="InterPro"/>
</dbReference>
<comment type="similarity">
    <text evidence="1">Belongs to the lysine N-acyltransferase MbtK family.</text>
</comment>
<organism evidence="4 5">
    <name type="scientific">Clohesyomyces aquaticus</name>
    <dbReference type="NCBI Taxonomy" id="1231657"/>
    <lineage>
        <taxon>Eukaryota</taxon>
        <taxon>Fungi</taxon>
        <taxon>Dikarya</taxon>
        <taxon>Ascomycota</taxon>
        <taxon>Pezizomycotina</taxon>
        <taxon>Dothideomycetes</taxon>
        <taxon>Pleosporomycetidae</taxon>
        <taxon>Pleosporales</taxon>
        <taxon>Lindgomycetaceae</taxon>
        <taxon>Clohesyomyces</taxon>
    </lineage>
</organism>
<evidence type="ECO:0000313" key="4">
    <source>
        <dbReference type="EMBL" id="ORY08550.1"/>
    </source>
</evidence>
<feature type="compositionally biased region" description="Basic and acidic residues" evidence="2">
    <location>
        <begin position="53"/>
        <end position="64"/>
    </location>
</feature>
<accession>A0A1Y1ZE48</accession>
<dbReference type="SMART" id="SM01006">
    <property type="entry name" value="AlcB"/>
    <property type="match status" value="1"/>
</dbReference>
<dbReference type="AlphaFoldDB" id="A0A1Y1ZE48"/>
<dbReference type="Gene3D" id="3.40.630.30">
    <property type="match status" value="1"/>
</dbReference>
<feature type="region of interest" description="Disordered" evidence="2">
    <location>
        <begin position="234"/>
        <end position="258"/>
    </location>
</feature>
<proteinExistence type="inferred from homology"/>
<dbReference type="STRING" id="1231657.A0A1Y1ZE48"/>